<accession>A0A0S7BIZ9</accession>
<dbReference type="EMBL" id="DF967972">
    <property type="protein sequence ID" value="GAP14162.1"/>
    <property type="molecule type" value="Genomic_DNA"/>
</dbReference>
<proteinExistence type="predicted"/>
<evidence type="ECO:0000313" key="3">
    <source>
        <dbReference type="EMBL" id="GAP14162.1"/>
    </source>
</evidence>
<dbReference type="Proteomes" id="UP000055060">
    <property type="component" value="Unassembled WGS sequence"/>
</dbReference>
<evidence type="ECO:0000256" key="1">
    <source>
        <dbReference type="SAM" id="Phobius"/>
    </source>
</evidence>
<keyword evidence="1" id="KW-1133">Transmembrane helix</keyword>
<dbReference type="Pfam" id="PF05425">
    <property type="entry name" value="CopD"/>
    <property type="match status" value="1"/>
</dbReference>
<keyword evidence="1" id="KW-0472">Membrane</keyword>
<organism evidence="3">
    <name type="scientific">Longilinea arvoryzae</name>
    <dbReference type="NCBI Taxonomy" id="360412"/>
    <lineage>
        <taxon>Bacteria</taxon>
        <taxon>Bacillati</taxon>
        <taxon>Chloroflexota</taxon>
        <taxon>Anaerolineae</taxon>
        <taxon>Anaerolineales</taxon>
        <taxon>Anaerolineaceae</taxon>
        <taxon>Longilinea</taxon>
    </lineage>
</organism>
<keyword evidence="4" id="KW-1185">Reference proteome</keyword>
<dbReference type="RefSeq" id="WP_075073449.1">
    <property type="nucleotide sequence ID" value="NZ_DF967972.1"/>
</dbReference>
<evidence type="ECO:0000259" key="2">
    <source>
        <dbReference type="Pfam" id="PF05425"/>
    </source>
</evidence>
<dbReference type="STRING" id="360412.LARV_01928"/>
<dbReference type="GO" id="GO:0016020">
    <property type="term" value="C:membrane"/>
    <property type="evidence" value="ECO:0007669"/>
    <property type="project" value="InterPro"/>
</dbReference>
<feature type="transmembrane region" description="Helical" evidence="1">
    <location>
        <begin position="59"/>
        <end position="78"/>
    </location>
</feature>
<dbReference type="OrthoDB" id="163918at2"/>
<evidence type="ECO:0000313" key="4">
    <source>
        <dbReference type="Proteomes" id="UP000055060"/>
    </source>
</evidence>
<feature type="transmembrane region" description="Helical" evidence="1">
    <location>
        <begin position="98"/>
        <end position="120"/>
    </location>
</feature>
<feature type="domain" description="Copper resistance protein D" evidence="2">
    <location>
        <begin position="57"/>
        <end position="168"/>
    </location>
</feature>
<protein>
    <submittedName>
        <fullName evidence="3">Predicted integral membrane protein</fullName>
    </submittedName>
</protein>
<feature type="transmembrane region" description="Helical" evidence="1">
    <location>
        <begin position="150"/>
        <end position="169"/>
    </location>
</feature>
<gene>
    <name evidence="3" type="ORF">LARV_01928</name>
</gene>
<keyword evidence="1" id="KW-0812">Transmembrane</keyword>
<feature type="transmembrane region" description="Helical" evidence="1">
    <location>
        <begin position="12"/>
        <end position="38"/>
    </location>
</feature>
<reference evidence="3" key="1">
    <citation type="submission" date="2015-07" db="EMBL/GenBank/DDBJ databases">
        <title>Draft Genome Sequences of Anaerolinea thermolimosa IMO-1, Bellilinea caldifistulae GOMI-1, Leptolinea tardivitalis YMTK-2, Levilinea saccharolytica KIBI-1,Longilinea arvoryzae KOME-1, Previously Described as Members of the Anaerolineaceae (Chloroflexi).</title>
        <authorList>
            <person name="Sekiguchi Y."/>
            <person name="Ohashi A."/>
            <person name="Matsuura N."/>
            <person name="Tourlousse M.D."/>
        </authorList>
    </citation>
    <scope>NUCLEOTIDE SEQUENCE [LARGE SCALE GENOMIC DNA]</scope>
    <source>
        <strain evidence="3">KOME-1</strain>
    </source>
</reference>
<dbReference type="InterPro" id="IPR008457">
    <property type="entry name" value="Cu-R_CopD_dom"/>
</dbReference>
<name>A0A0S7BIZ9_9CHLR</name>
<dbReference type="AlphaFoldDB" id="A0A0S7BIZ9"/>
<sequence length="172" mass="18965">MTVVIPTWALTLAYGLHMLATVVWVGGLAGMAVLVLPAARKTLSPETYLSFLGSLQERLQRVGWMCLIVLIATGMFQMSASPNYQGFLAITNSWALAILIKHIAVGGMVLVSAYLTWGLAPELQRLALRRMKNGLVNEEEAEKLRRREQILYWLNLGLAIGVLALTAWARSI</sequence>